<feature type="signal peptide" evidence="2">
    <location>
        <begin position="1"/>
        <end position="34"/>
    </location>
</feature>
<evidence type="ECO:0000256" key="1">
    <source>
        <dbReference type="SAM" id="Phobius"/>
    </source>
</evidence>
<organism evidence="3 4">
    <name type="scientific">Geodermatophilus arenarius</name>
    <dbReference type="NCBI Taxonomy" id="1137990"/>
    <lineage>
        <taxon>Bacteria</taxon>
        <taxon>Bacillati</taxon>
        <taxon>Actinomycetota</taxon>
        <taxon>Actinomycetes</taxon>
        <taxon>Geodermatophilales</taxon>
        <taxon>Geodermatophilaceae</taxon>
        <taxon>Geodermatophilus</taxon>
    </lineage>
</organism>
<accession>A0ABV9LDW7</accession>
<keyword evidence="2" id="KW-0732">Signal</keyword>
<protein>
    <submittedName>
        <fullName evidence="3">Uncharacterized protein</fullName>
    </submittedName>
</protein>
<gene>
    <name evidence="3" type="ORF">ACFO3M_02630</name>
</gene>
<name>A0ABV9LDW7_9ACTN</name>
<keyword evidence="1" id="KW-0472">Membrane</keyword>
<feature type="transmembrane region" description="Helical" evidence="1">
    <location>
        <begin position="198"/>
        <end position="217"/>
    </location>
</feature>
<comment type="caution">
    <text evidence="3">The sequence shown here is derived from an EMBL/GenBank/DDBJ whole genome shotgun (WGS) entry which is preliminary data.</text>
</comment>
<evidence type="ECO:0000313" key="3">
    <source>
        <dbReference type="EMBL" id="MFC4692274.1"/>
    </source>
</evidence>
<evidence type="ECO:0000313" key="4">
    <source>
        <dbReference type="Proteomes" id="UP001596025"/>
    </source>
</evidence>
<reference evidence="4" key="1">
    <citation type="journal article" date="2019" name="Int. J. Syst. Evol. Microbiol.">
        <title>The Global Catalogue of Microorganisms (GCM) 10K type strain sequencing project: providing services to taxonomists for standard genome sequencing and annotation.</title>
        <authorList>
            <consortium name="The Broad Institute Genomics Platform"/>
            <consortium name="The Broad Institute Genome Sequencing Center for Infectious Disease"/>
            <person name="Wu L."/>
            <person name="Ma J."/>
        </authorList>
    </citation>
    <scope>NUCLEOTIDE SEQUENCE [LARGE SCALE GENOMIC DNA]</scope>
    <source>
        <strain evidence="4">CCUG 62763</strain>
    </source>
</reference>
<evidence type="ECO:0000256" key="2">
    <source>
        <dbReference type="SAM" id="SignalP"/>
    </source>
</evidence>
<keyword evidence="1" id="KW-0812">Transmembrane</keyword>
<dbReference type="EMBL" id="JBHSGR010000002">
    <property type="protein sequence ID" value="MFC4692274.1"/>
    <property type="molecule type" value="Genomic_DNA"/>
</dbReference>
<feature type="transmembrane region" description="Helical" evidence="1">
    <location>
        <begin position="252"/>
        <end position="271"/>
    </location>
</feature>
<feature type="transmembrane region" description="Helical" evidence="1">
    <location>
        <begin position="224"/>
        <end position="240"/>
    </location>
</feature>
<feature type="transmembrane region" description="Helical" evidence="1">
    <location>
        <begin position="321"/>
        <end position="343"/>
    </location>
</feature>
<dbReference type="RefSeq" id="WP_387985983.1">
    <property type="nucleotide sequence ID" value="NZ_JBHSGR010000002.1"/>
</dbReference>
<proteinExistence type="predicted"/>
<keyword evidence="4" id="KW-1185">Reference proteome</keyword>
<dbReference type="Proteomes" id="UP001596025">
    <property type="component" value="Unassembled WGS sequence"/>
</dbReference>
<feature type="transmembrane region" description="Helical" evidence="1">
    <location>
        <begin position="283"/>
        <end position="301"/>
    </location>
</feature>
<sequence length="365" mass="37669">MSGAVQRGRAAGARLLVVLVGVLATLALAGPAQAHVGGEVAGSDFDGRVTSVQPPVPGVSVRVLEFGDSLELVNTTGTEVAVPGYSDEPYLRIGPDGVWRNAHSPATYINLDRFGRVTLPADADPRAEPEWVRVSTEPQYTWHDHRTHWMTEGQLPPAVAADPDQAQTVFAWTVPMRHGDTALTVRGVLTWSPPPPTALTWGLHLALAAAVAAAGLLARSPRPLGWALAPAGAAALWHAASTPEPPVTVSSHAAAVVSALLPAVTAALVAVLGRVAARRGRGVVAGLCAVVLGWLLLVQGLPDVDVLWSAHVATGGPELLARVAVAVLVAGGAGLVVGGLAAARRFRDPERARPQDPAPQPQPVA</sequence>
<keyword evidence="1" id="KW-1133">Transmembrane helix</keyword>
<feature type="chain" id="PRO_5045220318" evidence="2">
    <location>
        <begin position="35"/>
        <end position="365"/>
    </location>
</feature>